<feature type="domain" description="InsA N-terminal zinc ribbon" evidence="2">
    <location>
        <begin position="2"/>
        <end position="29"/>
    </location>
</feature>
<accession>A0AAV5AU72</accession>
<dbReference type="GO" id="GO:0006313">
    <property type="term" value="P:DNA transposition"/>
    <property type="evidence" value="ECO:0007669"/>
    <property type="project" value="InterPro"/>
</dbReference>
<name>A0AAV5AU72_9FLAO</name>
<evidence type="ECO:0000259" key="2">
    <source>
        <dbReference type="Pfam" id="PF03811"/>
    </source>
</evidence>
<dbReference type="PANTHER" id="PTHR33293">
    <property type="entry name" value="INSERTION ELEMENT IS1 1 PROTEIN INSB-RELATED"/>
    <property type="match status" value="1"/>
</dbReference>
<dbReference type="InterPro" id="IPR009057">
    <property type="entry name" value="Homeodomain-like_sf"/>
</dbReference>
<dbReference type="NCBIfam" id="NF033558">
    <property type="entry name" value="transpos_IS1"/>
    <property type="match status" value="1"/>
</dbReference>
<evidence type="ECO:0000313" key="4">
    <source>
        <dbReference type="Proteomes" id="UP001207736"/>
    </source>
</evidence>
<dbReference type="EMBL" id="BQKA01000036">
    <property type="protein sequence ID" value="GJM50938.1"/>
    <property type="molecule type" value="Genomic_DNA"/>
</dbReference>
<dbReference type="InterPro" id="IPR051354">
    <property type="entry name" value="Transposase_27_IS1"/>
</dbReference>
<protein>
    <recommendedName>
        <fullName evidence="2">InsA N-terminal zinc ribbon domain-containing protein</fullName>
    </recommendedName>
</protein>
<evidence type="ECO:0000313" key="3">
    <source>
        <dbReference type="EMBL" id="GJM50938.1"/>
    </source>
</evidence>
<gene>
    <name evidence="3" type="ORF">RCZ15_19110</name>
</gene>
<dbReference type="PANTHER" id="PTHR33293:SF2">
    <property type="entry name" value="TRANSPOSASE"/>
    <property type="match status" value="1"/>
</dbReference>
<dbReference type="Proteomes" id="UP001207736">
    <property type="component" value="Unassembled WGS sequence"/>
</dbReference>
<organism evidence="3 4">
    <name type="scientific">Capnocytophaga catalasegens</name>
    <dbReference type="NCBI Taxonomy" id="1004260"/>
    <lineage>
        <taxon>Bacteria</taxon>
        <taxon>Pseudomonadati</taxon>
        <taxon>Bacteroidota</taxon>
        <taxon>Flavobacteriia</taxon>
        <taxon>Flavobacteriales</taxon>
        <taxon>Flavobacteriaceae</taxon>
        <taxon>Capnocytophaga</taxon>
    </lineage>
</organism>
<reference evidence="3" key="1">
    <citation type="submission" date="2021-11" db="EMBL/GenBank/DDBJ databases">
        <title>Draft genome sequence of Capnocytophaga sp. strain KC07075 isolated from cat oral cavity.</title>
        <authorList>
            <person name="Suzuki M."/>
            <person name="Imaoka K."/>
            <person name="Kimura M."/>
            <person name="Morikawa S."/>
            <person name="Maeda K."/>
        </authorList>
    </citation>
    <scope>NUCLEOTIDE SEQUENCE</scope>
    <source>
        <strain evidence="3">KC07075</strain>
    </source>
</reference>
<dbReference type="Pfam" id="PF03811">
    <property type="entry name" value="Zn_ribbon_InsA"/>
    <property type="match status" value="1"/>
</dbReference>
<dbReference type="Pfam" id="PF13384">
    <property type="entry name" value="HTH_23"/>
    <property type="match status" value="1"/>
</dbReference>
<comment type="caution">
    <text evidence="3">The sequence shown here is derived from an EMBL/GenBank/DDBJ whole genome shotgun (WGS) entry which is preliminary data.</text>
</comment>
<dbReference type="SUPFAM" id="SSF46689">
    <property type="entry name" value="Homeodomain-like"/>
    <property type="match status" value="1"/>
</dbReference>
<sequence length="136" mass="15555">MTCPKCKSSQSTKDGKTNAGKQRYKCKNCNYHFSVEKRCTEKTDKQKRLALQLYLEGMGFRAIGRVLQISYGTIFQWVKKWGKQAELPQKEAPIEIVELDKIHTYIQHKKTTVGSGLLLIDLENGSSILFAEKEIL</sequence>
<proteinExistence type="predicted"/>
<dbReference type="AlphaFoldDB" id="A0AAV5AU72"/>
<evidence type="ECO:0000256" key="1">
    <source>
        <dbReference type="SAM" id="MobiDB-lite"/>
    </source>
</evidence>
<dbReference type="InterPro" id="IPR003220">
    <property type="entry name" value="InsA_N_dom_Znf"/>
</dbReference>
<feature type="region of interest" description="Disordered" evidence="1">
    <location>
        <begin position="1"/>
        <end position="20"/>
    </location>
</feature>